<gene>
    <name evidence="2" type="ORF">FCI23_43840</name>
</gene>
<dbReference type="OrthoDB" id="4214856at2"/>
<feature type="transmembrane region" description="Helical" evidence="1">
    <location>
        <begin position="20"/>
        <end position="38"/>
    </location>
</feature>
<reference evidence="2 3" key="1">
    <citation type="submission" date="2019-04" db="EMBL/GenBank/DDBJ databases">
        <title>Streptomyces oryziradicis sp. nov., a novel actinomycete isolated from rhizosphere soil of rice (Oryza sativa L.).</title>
        <authorList>
            <person name="Li C."/>
        </authorList>
    </citation>
    <scope>NUCLEOTIDE SEQUENCE [LARGE SCALE GENOMIC DNA]</scope>
    <source>
        <strain evidence="2 3">NEAU-C40</strain>
    </source>
</reference>
<keyword evidence="1" id="KW-1133">Transmembrane helix</keyword>
<dbReference type="EMBL" id="SUMC01000092">
    <property type="protein sequence ID" value="TJZ99997.1"/>
    <property type="molecule type" value="Genomic_DNA"/>
</dbReference>
<name>A0A4U0RWL3_9ACTN</name>
<proteinExistence type="predicted"/>
<keyword evidence="3" id="KW-1185">Reference proteome</keyword>
<sequence length="176" mass="18111">MSAVLAAVGHHLAAEAPVPYGPLSFATAALFLAVLPWVGRIRRLPGAVGGTLTGQVLLHRVQAVYGHHDGAMLGMPGHRDAHGTLLMLAAHALAAVAVALLLHGADRRLSALPSVLVRSLAAVLARLLTWCLFRPAHGAGPCGPRAPQTTPVAGLGTALLAHSLVRRGPPVWQGPI</sequence>
<dbReference type="RefSeq" id="WP_136729638.1">
    <property type="nucleotide sequence ID" value="NZ_SUMC01000092.1"/>
</dbReference>
<dbReference type="AlphaFoldDB" id="A0A4U0RWL3"/>
<evidence type="ECO:0000256" key="1">
    <source>
        <dbReference type="SAM" id="Phobius"/>
    </source>
</evidence>
<evidence type="ECO:0000313" key="2">
    <source>
        <dbReference type="EMBL" id="TJZ99997.1"/>
    </source>
</evidence>
<organism evidence="2 3">
    <name type="scientific">Actinacidiphila oryziradicis</name>
    <dbReference type="NCBI Taxonomy" id="2571141"/>
    <lineage>
        <taxon>Bacteria</taxon>
        <taxon>Bacillati</taxon>
        <taxon>Actinomycetota</taxon>
        <taxon>Actinomycetes</taxon>
        <taxon>Kitasatosporales</taxon>
        <taxon>Streptomycetaceae</taxon>
        <taxon>Actinacidiphila</taxon>
    </lineage>
</organism>
<keyword evidence="1" id="KW-0472">Membrane</keyword>
<keyword evidence="1" id="KW-0812">Transmembrane</keyword>
<evidence type="ECO:0000313" key="3">
    <source>
        <dbReference type="Proteomes" id="UP000305778"/>
    </source>
</evidence>
<dbReference type="Proteomes" id="UP000305778">
    <property type="component" value="Unassembled WGS sequence"/>
</dbReference>
<protein>
    <submittedName>
        <fullName evidence="2">Uncharacterized protein</fullName>
    </submittedName>
</protein>
<accession>A0A4U0RWL3</accession>
<feature type="transmembrane region" description="Helical" evidence="1">
    <location>
        <begin position="85"/>
        <end position="105"/>
    </location>
</feature>
<comment type="caution">
    <text evidence="2">The sequence shown here is derived from an EMBL/GenBank/DDBJ whole genome shotgun (WGS) entry which is preliminary data.</text>
</comment>